<dbReference type="EMBL" id="JAGZYH010000004">
    <property type="protein sequence ID" value="MBS6620920.1"/>
    <property type="molecule type" value="Genomic_DNA"/>
</dbReference>
<keyword evidence="1" id="KW-0732">Signal</keyword>
<feature type="signal peptide" evidence="1">
    <location>
        <begin position="1"/>
        <end position="25"/>
    </location>
</feature>
<sequence>MKAKRLLSLLLTAALMLSMVTPVLAASAETESPRVSQTRLEETNEVVSIRLQAAGKLVYGSPFELSVVTRPADAQYIGVVLGVKGEAKGYVTLVLSDKLRTLLKMIPLPRKMSKTPDQAEEFNVYAYIKQLIDGNDVSVLLGVADEAVKVMDTLKFYIPTLKDMSMGLKLSLELIRRYLPEGAFSRIYLDEQPVDSGSYVAGAVALESGDLNTAGVAMFKIKPKTEGVRLYWAEDLPAGMTLAEAEAHNVGALLESDGVVVDNARVTCTYKKKGLFGSKSAEFPTQPGVYTQTATVSGNYSCEKITRTIVIN</sequence>
<dbReference type="AlphaFoldDB" id="A0A9E1GID4"/>
<organism evidence="2 3">
    <name type="scientific">Faecalibacterium prausnitzii</name>
    <dbReference type="NCBI Taxonomy" id="853"/>
    <lineage>
        <taxon>Bacteria</taxon>
        <taxon>Bacillati</taxon>
        <taxon>Bacillota</taxon>
        <taxon>Clostridia</taxon>
        <taxon>Eubacteriales</taxon>
        <taxon>Oscillospiraceae</taxon>
        <taxon>Faecalibacterium</taxon>
    </lineage>
</organism>
<evidence type="ECO:0000256" key="1">
    <source>
        <dbReference type="SAM" id="SignalP"/>
    </source>
</evidence>
<accession>A0A9E1GID4</accession>
<feature type="chain" id="PRO_5039227591" evidence="1">
    <location>
        <begin position="26"/>
        <end position="312"/>
    </location>
</feature>
<reference evidence="2" key="1">
    <citation type="submission" date="2021-02" db="EMBL/GenBank/DDBJ databases">
        <title>Infant gut strain persistence is associated with maternal origin, phylogeny, and functional potential including surface adhesion and iron acquisition.</title>
        <authorList>
            <person name="Lou Y.C."/>
        </authorList>
    </citation>
    <scope>NUCLEOTIDE SEQUENCE</scope>
    <source>
        <strain evidence="2">L2_039_000G1_dasL2_039_000G1_maxbin2.maxbin.077</strain>
    </source>
</reference>
<gene>
    <name evidence="2" type="ORF">KH315_01955</name>
</gene>
<protein>
    <submittedName>
        <fullName evidence="2">Uncharacterized protein</fullName>
    </submittedName>
</protein>
<dbReference type="Proteomes" id="UP000811365">
    <property type="component" value="Unassembled WGS sequence"/>
</dbReference>
<comment type="caution">
    <text evidence="2">The sequence shown here is derived from an EMBL/GenBank/DDBJ whole genome shotgun (WGS) entry which is preliminary data.</text>
</comment>
<proteinExistence type="predicted"/>
<evidence type="ECO:0000313" key="2">
    <source>
        <dbReference type="EMBL" id="MBS6620920.1"/>
    </source>
</evidence>
<name>A0A9E1GID4_9FIRM</name>
<evidence type="ECO:0000313" key="3">
    <source>
        <dbReference type="Proteomes" id="UP000811365"/>
    </source>
</evidence>